<dbReference type="Proteomes" id="UP000298159">
    <property type="component" value="Unassembled WGS sequence"/>
</dbReference>
<sequence>MSGGEGTAWVGDLVHDEDAGRRGIVTDVRGGFLWVLRPEFGTGQWTSLAPERLTVVMPREEMREEP</sequence>
<dbReference type="RefSeq" id="WP_135785115.1">
    <property type="nucleotide sequence ID" value="NZ_SRRT01000002.1"/>
</dbReference>
<name>A0A4Z1DAP4_9ACTN</name>
<gene>
    <name evidence="1" type="ORF">E5083_09335</name>
</gene>
<comment type="caution">
    <text evidence="1">The sequence shown here is derived from an EMBL/GenBank/DDBJ whole genome shotgun (WGS) entry which is preliminary data.</text>
</comment>
<accession>A0A4Z1DAP4</accession>
<protein>
    <recommendedName>
        <fullName evidence="3">PRC-barrel domain containing protein</fullName>
    </recommendedName>
</protein>
<proteinExistence type="predicted"/>
<dbReference type="GeneID" id="95447792"/>
<evidence type="ECO:0008006" key="3">
    <source>
        <dbReference type="Google" id="ProtNLM"/>
    </source>
</evidence>
<reference evidence="1 2" key="1">
    <citation type="submission" date="2019-04" db="EMBL/GenBank/DDBJ databases">
        <title>Streptomyces sp. nov. Bv016 isolated from bark of Buahinia variegata.</title>
        <authorList>
            <person name="Kanchanasin P."/>
            <person name="Tanasupawat S."/>
            <person name="Yuki M."/>
            <person name="Kudo T."/>
        </authorList>
    </citation>
    <scope>NUCLEOTIDE SEQUENCE [LARGE SCALE GENOMIC DNA]</scope>
    <source>
        <strain evidence="1 2">Bv016</strain>
    </source>
</reference>
<keyword evidence="2" id="KW-1185">Reference proteome</keyword>
<evidence type="ECO:0000313" key="1">
    <source>
        <dbReference type="EMBL" id="TGN79787.1"/>
    </source>
</evidence>
<dbReference type="AlphaFoldDB" id="A0A4Z1DAP4"/>
<evidence type="ECO:0000313" key="2">
    <source>
        <dbReference type="Proteomes" id="UP000298159"/>
    </source>
</evidence>
<organism evidence="1 2">
    <name type="scientific">Streptomyces bauhiniae</name>
    <dbReference type="NCBI Taxonomy" id="2340725"/>
    <lineage>
        <taxon>Bacteria</taxon>
        <taxon>Bacillati</taxon>
        <taxon>Actinomycetota</taxon>
        <taxon>Actinomycetes</taxon>
        <taxon>Kitasatosporales</taxon>
        <taxon>Streptomycetaceae</taxon>
        <taxon>Streptomyces</taxon>
    </lineage>
</organism>
<dbReference type="EMBL" id="SRRT01000002">
    <property type="protein sequence ID" value="TGN79787.1"/>
    <property type="molecule type" value="Genomic_DNA"/>
</dbReference>